<keyword evidence="2" id="KW-1185">Reference proteome</keyword>
<reference evidence="2" key="1">
    <citation type="journal article" date="2019" name="Int. J. Syst. Evol. Microbiol.">
        <title>The Global Catalogue of Microorganisms (GCM) 10K type strain sequencing project: providing services to taxonomists for standard genome sequencing and annotation.</title>
        <authorList>
            <consortium name="The Broad Institute Genomics Platform"/>
            <consortium name="The Broad Institute Genome Sequencing Center for Infectious Disease"/>
            <person name="Wu L."/>
            <person name="Ma J."/>
        </authorList>
    </citation>
    <scope>NUCLEOTIDE SEQUENCE [LARGE SCALE GENOMIC DNA]</scope>
    <source>
        <strain evidence="2">KCTC 13193</strain>
    </source>
</reference>
<organism evidence="1 2">
    <name type="scientific">Virgibacillus sediminis</name>
    <dbReference type="NCBI Taxonomy" id="202260"/>
    <lineage>
        <taxon>Bacteria</taxon>
        <taxon>Bacillati</taxon>
        <taxon>Bacillota</taxon>
        <taxon>Bacilli</taxon>
        <taxon>Bacillales</taxon>
        <taxon>Bacillaceae</taxon>
        <taxon>Virgibacillus</taxon>
    </lineage>
</organism>
<sequence length="75" mass="8522">MKKVLLLLLTLFIIAGCSSEKEQVIGKFKPEIKNKYNVVIFTEDIPSQDFQDSVGNVDELWEGQEGKVDSLTYKI</sequence>
<dbReference type="Proteomes" id="UP001595387">
    <property type="component" value="Unassembled WGS sequence"/>
</dbReference>
<proteinExistence type="predicted"/>
<evidence type="ECO:0000313" key="2">
    <source>
        <dbReference type="Proteomes" id="UP001595387"/>
    </source>
</evidence>
<evidence type="ECO:0000313" key="1">
    <source>
        <dbReference type="EMBL" id="MFC2946758.1"/>
    </source>
</evidence>
<dbReference type="PROSITE" id="PS51257">
    <property type="entry name" value="PROKAR_LIPOPROTEIN"/>
    <property type="match status" value="1"/>
</dbReference>
<gene>
    <name evidence="1" type="ORF">ACFODW_00050</name>
</gene>
<name>A0ABV7A1E7_9BACI</name>
<dbReference type="RefSeq" id="WP_390301038.1">
    <property type="nucleotide sequence ID" value="NZ_JBHRRZ010000001.1"/>
</dbReference>
<evidence type="ECO:0008006" key="3">
    <source>
        <dbReference type="Google" id="ProtNLM"/>
    </source>
</evidence>
<accession>A0ABV7A1E7</accession>
<comment type="caution">
    <text evidence="1">The sequence shown here is derived from an EMBL/GenBank/DDBJ whole genome shotgun (WGS) entry which is preliminary data.</text>
</comment>
<dbReference type="EMBL" id="JBHRRZ010000001">
    <property type="protein sequence ID" value="MFC2946758.1"/>
    <property type="molecule type" value="Genomic_DNA"/>
</dbReference>
<protein>
    <recommendedName>
        <fullName evidence="3">DUF4825 domain-containing protein</fullName>
    </recommendedName>
</protein>